<organism evidence="6">
    <name type="scientific">Leptosphaeria maculans (strain JN3 / isolate v23.1.3 / race Av1-4-5-6-7-8)</name>
    <name type="common">Blackleg fungus</name>
    <name type="synonym">Phoma lingam</name>
    <dbReference type="NCBI Taxonomy" id="985895"/>
    <lineage>
        <taxon>Eukaryota</taxon>
        <taxon>Fungi</taxon>
        <taxon>Dikarya</taxon>
        <taxon>Ascomycota</taxon>
        <taxon>Pezizomycotina</taxon>
        <taxon>Dothideomycetes</taxon>
        <taxon>Pleosporomycetidae</taxon>
        <taxon>Pleosporales</taxon>
        <taxon>Pleosporineae</taxon>
        <taxon>Leptosphaeriaceae</taxon>
        <taxon>Plenodomus</taxon>
        <taxon>Plenodomus lingam/Leptosphaeria maculans species complex</taxon>
    </lineage>
</organism>
<protein>
    <submittedName>
        <fullName evidence="5">Similar to O-methyltransferase family 3</fullName>
    </submittedName>
</protein>
<dbReference type="InterPro" id="IPR002935">
    <property type="entry name" value="SAM_O-MeTrfase"/>
</dbReference>
<dbReference type="Gene3D" id="3.40.50.150">
    <property type="entry name" value="Vaccinia Virus protein VP39"/>
    <property type="match status" value="1"/>
</dbReference>
<reference evidence="6" key="1">
    <citation type="journal article" date="2011" name="Nat. Commun.">
        <title>Effector diversification within compartments of the Leptosphaeria maculans genome affected by Repeat-Induced Point mutations.</title>
        <authorList>
            <person name="Rouxel T."/>
            <person name="Grandaubert J."/>
            <person name="Hane J.K."/>
            <person name="Hoede C."/>
            <person name="van de Wouw A.P."/>
            <person name="Couloux A."/>
            <person name="Dominguez V."/>
            <person name="Anthouard V."/>
            <person name="Bally P."/>
            <person name="Bourras S."/>
            <person name="Cozijnsen A.J."/>
            <person name="Ciuffetti L.M."/>
            <person name="Degrave A."/>
            <person name="Dilmaghani A."/>
            <person name="Duret L."/>
            <person name="Fudal I."/>
            <person name="Goodwin S.B."/>
            <person name="Gout L."/>
            <person name="Glaser N."/>
            <person name="Linglin J."/>
            <person name="Kema G.H.J."/>
            <person name="Lapalu N."/>
            <person name="Lawrence C.B."/>
            <person name="May K."/>
            <person name="Meyer M."/>
            <person name="Ollivier B."/>
            <person name="Poulain J."/>
            <person name="Schoch C.L."/>
            <person name="Simon A."/>
            <person name="Spatafora J.W."/>
            <person name="Stachowiak A."/>
            <person name="Turgeon B.G."/>
            <person name="Tyler B.M."/>
            <person name="Vincent D."/>
            <person name="Weissenbach J."/>
            <person name="Amselem J."/>
            <person name="Quesneville H."/>
            <person name="Oliver R.P."/>
            <person name="Wincker P."/>
            <person name="Balesdent M.-H."/>
            <person name="Howlett B.J."/>
        </authorList>
    </citation>
    <scope>NUCLEOTIDE SEQUENCE [LARGE SCALE GENOMIC DNA]</scope>
    <source>
        <strain evidence="6">JN3 / isolate v23.1.3 / race Av1-4-5-6-7-8</strain>
    </source>
</reference>
<dbReference type="InterPro" id="IPR029063">
    <property type="entry name" value="SAM-dependent_MTases_sf"/>
</dbReference>
<dbReference type="AlphaFoldDB" id="E4ZNX8"/>
<keyword evidence="2 5" id="KW-0808">Transferase</keyword>
<gene>
    <name evidence="5" type="ORF">LEMA_P042480.1</name>
</gene>
<evidence type="ECO:0000313" key="6">
    <source>
        <dbReference type="Proteomes" id="UP000002668"/>
    </source>
</evidence>
<dbReference type="InterPro" id="IPR050362">
    <property type="entry name" value="Cation-dep_OMT"/>
</dbReference>
<evidence type="ECO:0000313" key="5">
    <source>
        <dbReference type="EMBL" id="CBX93347.1"/>
    </source>
</evidence>
<evidence type="ECO:0000256" key="4">
    <source>
        <dbReference type="ARBA" id="ARBA00023453"/>
    </source>
</evidence>
<evidence type="ECO:0000256" key="3">
    <source>
        <dbReference type="ARBA" id="ARBA00022691"/>
    </source>
</evidence>
<dbReference type="EMBL" id="FP929105">
    <property type="protein sequence ID" value="CBX93347.1"/>
    <property type="molecule type" value="Genomic_DNA"/>
</dbReference>
<dbReference type="eggNOG" id="KOG1663">
    <property type="taxonomic scope" value="Eukaryota"/>
</dbReference>
<dbReference type="CDD" id="cd02440">
    <property type="entry name" value="AdoMet_MTases"/>
    <property type="match status" value="1"/>
</dbReference>
<keyword evidence="6" id="KW-1185">Reference proteome</keyword>
<accession>E4ZNX8</accession>
<dbReference type="GO" id="GO:0032259">
    <property type="term" value="P:methylation"/>
    <property type="evidence" value="ECO:0007669"/>
    <property type="project" value="UniProtKB-KW"/>
</dbReference>
<proteinExistence type="inferred from homology"/>
<dbReference type="VEuPathDB" id="FungiDB:LEMA_P042480.1"/>
<name>E4ZNX8_LEPMJ</name>
<dbReference type="OMA" id="PAYFEWA"/>
<dbReference type="HOGENOM" id="CLU_067676_8_0_1"/>
<comment type="similarity">
    <text evidence="4">Belongs to the class I-like SAM-binding methyltransferase superfamily. Cation-dependent O-methyltransferase family.</text>
</comment>
<evidence type="ECO:0000256" key="2">
    <source>
        <dbReference type="ARBA" id="ARBA00022679"/>
    </source>
</evidence>
<dbReference type="GO" id="GO:0008757">
    <property type="term" value="F:S-adenosylmethionine-dependent methyltransferase activity"/>
    <property type="evidence" value="ECO:0007669"/>
    <property type="project" value="TreeGrafter"/>
</dbReference>
<dbReference type="PANTHER" id="PTHR10509:SF14">
    <property type="entry name" value="CAFFEOYL-COA O-METHYLTRANSFERASE 3-RELATED"/>
    <property type="match status" value="1"/>
</dbReference>
<dbReference type="PANTHER" id="PTHR10509">
    <property type="entry name" value="O-METHYLTRANSFERASE-RELATED"/>
    <property type="match status" value="1"/>
</dbReference>
<keyword evidence="3" id="KW-0949">S-adenosyl-L-methionine</keyword>
<dbReference type="Pfam" id="PF01596">
    <property type="entry name" value="Methyltransf_3"/>
    <property type="match status" value="1"/>
</dbReference>
<dbReference type="STRING" id="985895.E4ZNX8"/>
<dbReference type="GeneID" id="13282717"/>
<dbReference type="GO" id="GO:0008171">
    <property type="term" value="F:O-methyltransferase activity"/>
    <property type="evidence" value="ECO:0007669"/>
    <property type="project" value="InterPro"/>
</dbReference>
<dbReference type="OrthoDB" id="10251242at2759"/>
<dbReference type="InParanoid" id="E4ZNX8"/>
<dbReference type="SUPFAM" id="SSF53335">
    <property type="entry name" value="S-adenosyl-L-methionine-dependent methyltransferases"/>
    <property type="match status" value="1"/>
</dbReference>
<evidence type="ECO:0000256" key="1">
    <source>
        <dbReference type="ARBA" id="ARBA00022603"/>
    </source>
</evidence>
<dbReference type="PROSITE" id="PS51682">
    <property type="entry name" value="SAM_OMT_I"/>
    <property type="match status" value="1"/>
</dbReference>
<sequence>MNDPTLTKHDPRWTDVDTYTVSHLHSSPTAIPPPSTLAATLAHQQASGLPDIAVSPSQGKYLQLTARATRSRHILEVGTLGGYSTLWLASSHPDARITSVEISADNAAVARANLERAGVSDRVDVVVGAGVEVLPRLADEVKRGVREKFQFVFIDADKENNWNYVDVALGMCEAGAVVIVDNVVRGGHLADASTQDSMVLGARRVVENIGRDDRLDGCVLQVVGEKSYDGFLMAVVR</sequence>
<keyword evidence="1 5" id="KW-0489">Methyltransferase</keyword>
<dbReference type="Proteomes" id="UP000002668">
    <property type="component" value="Genome"/>
</dbReference>